<evidence type="ECO:0000313" key="5">
    <source>
        <dbReference type="Proteomes" id="UP000642673"/>
    </source>
</evidence>
<evidence type="ECO:0000313" key="4">
    <source>
        <dbReference type="EMBL" id="GHB75719.1"/>
    </source>
</evidence>
<reference evidence="5" key="1">
    <citation type="journal article" date="2019" name="Int. J. Syst. Evol. Microbiol.">
        <title>The Global Catalogue of Microorganisms (GCM) 10K type strain sequencing project: providing services to taxonomists for standard genome sequencing and annotation.</title>
        <authorList>
            <consortium name="The Broad Institute Genomics Platform"/>
            <consortium name="The Broad Institute Genome Sequencing Center for Infectious Disease"/>
            <person name="Wu L."/>
            <person name="Ma J."/>
        </authorList>
    </citation>
    <scope>NUCLEOTIDE SEQUENCE [LARGE SCALE GENOMIC DNA]</scope>
    <source>
        <strain evidence="5">JCM 4738</strain>
    </source>
</reference>
<evidence type="ECO:0000256" key="2">
    <source>
        <dbReference type="ARBA" id="ARBA00023002"/>
    </source>
</evidence>
<dbReference type="PANTHER" id="PTHR43656:SF2">
    <property type="entry name" value="BINDING OXIDOREDUCTASE, PUTATIVE (AFU_ORTHOLOGUE AFUA_2G08260)-RELATED"/>
    <property type="match status" value="1"/>
</dbReference>
<keyword evidence="5" id="KW-1185">Reference proteome</keyword>
<dbReference type="SUPFAM" id="SSF51395">
    <property type="entry name" value="FMN-linked oxidoreductases"/>
    <property type="match status" value="1"/>
</dbReference>
<dbReference type="CDD" id="cd04733">
    <property type="entry name" value="OYE_like_2_FMN"/>
    <property type="match status" value="1"/>
</dbReference>
<accession>A0ABQ3EZ64</accession>
<dbReference type="Gene3D" id="3.20.20.70">
    <property type="entry name" value="Aldolase class I"/>
    <property type="match status" value="1"/>
</dbReference>
<keyword evidence="1" id="KW-0285">Flavoprotein</keyword>
<feature type="domain" description="NADH:flavin oxidoreductase/NADH oxidase N-terminal" evidence="3">
    <location>
        <begin position="3"/>
        <end position="337"/>
    </location>
</feature>
<dbReference type="RefSeq" id="WP_190186714.1">
    <property type="nucleotide sequence ID" value="NZ_BMVP01000013.1"/>
</dbReference>
<protein>
    <submittedName>
        <fullName evidence="4">2,4-dienoyl-CoA reductase</fullName>
    </submittedName>
</protein>
<keyword evidence="2" id="KW-0560">Oxidoreductase</keyword>
<proteinExistence type="predicted"/>
<dbReference type="InterPro" id="IPR001155">
    <property type="entry name" value="OxRdtase_FMN_N"/>
</dbReference>
<dbReference type="PANTHER" id="PTHR43656">
    <property type="entry name" value="BINDING OXIDOREDUCTASE, PUTATIVE (AFU_ORTHOLOGUE AFUA_2G08260)-RELATED"/>
    <property type="match status" value="1"/>
</dbReference>
<comment type="caution">
    <text evidence="4">The sequence shown here is derived from an EMBL/GenBank/DDBJ whole genome shotgun (WGS) entry which is preliminary data.</text>
</comment>
<sequence>MHLFAPLELPNGSCLPNRVAKAAMEESLARQPGQLPGPEIEELYRRWARGGSGLIITGNVMVDRRALTSPRTVVLDAGTPLEPFRRWAAAAGSAGGHVWMQINHPGRQVRSDLPGVAWAPSEVAVSLGKHTSAFARPTAMDEADIAATTARFATTARLAEEAGFHGVQIHAAHGYLLSQFLSPLVNRRSDRWGGSLENRARLLIEIVKAVRAQVSESFAVGVKINTADFQRGGFDTDEVAQVLGFLDGLGVDLVELSGGSMESAATMGRTADETMLDREAYFLSLAERLVEVASVPLMLTGGICRRATAERVLERGFAVAGVATALALCPDLPARWQAGEDAHVPPPRLGWKDQDLASAAVLAIVRAHMSRLVRGSRPRPRIPSSFVFALDTLRSRGSVRAYGTWLAANPAPDATSAVQG</sequence>
<name>A0ABQ3EZ64_9ACTN</name>
<dbReference type="Pfam" id="PF00724">
    <property type="entry name" value="Oxidored_FMN"/>
    <property type="match status" value="1"/>
</dbReference>
<evidence type="ECO:0000256" key="1">
    <source>
        <dbReference type="ARBA" id="ARBA00022630"/>
    </source>
</evidence>
<dbReference type="EMBL" id="BMVP01000013">
    <property type="protein sequence ID" value="GHB75719.1"/>
    <property type="molecule type" value="Genomic_DNA"/>
</dbReference>
<dbReference type="Proteomes" id="UP000642673">
    <property type="component" value="Unassembled WGS sequence"/>
</dbReference>
<dbReference type="InterPro" id="IPR051799">
    <property type="entry name" value="NADH_flavin_oxidoreductase"/>
</dbReference>
<dbReference type="InterPro" id="IPR013785">
    <property type="entry name" value="Aldolase_TIM"/>
</dbReference>
<evidence type="ECO:0000259" key="3">
    <source>
        <dbReference type="Pfam" id="PF00724"/>
    </source>
</evidence>
<organism evidence="4 5">
    <name type="scientific">Streptomyces cirratus</name>
    <dbReference type="NCBI Taxonomy" id="68187"/>
    <lineage>
        <taxon>Bacteria</taxon>
        <taxon>Bacillati</taxon>
        <taxon>Actinomycetota</taxon>
        <taxon>Actinomycetes</taxon>
        <taxon>Kitasatosporales</taxon>
        <taxon>Streptomycetaceae</taxon>
        <taxon>Streptomyces</taxon>
    </lineage>
</organism>
<gene>
    <name evidence="4" type="ORF">GCM10010347_52710</name>
</gene>